<dbReference type="AlphaFoldDB" id="C0B707"/>
<dbReference type="PANTHER" id="PTHR22916:SF3">
    <property type="entry name" value="UDP-GLCNAC:BETAGAL BETA-1,3-N-ACETYLGLUCOSAMINYLTRANSFERASE-LIKE PROTEIN 1"/>
    <property type="match status" value="1"/>
</dbReference>
<accession>C0B707</accession>
<dbReference type="EC" id="2.4.-.-" evidence="2"/>
<evidence type="ECO:0000313" key="2">
    <source>
        <dbReference type="EMBL" id="EEG90700.1"/>
    </source>
</evidence>
<proteinExistence type="predicted"/>
<protein>
    <submittedName>
        <fullName evidence="2">Glycosyltransferase, group 2 family protein</fullName>
        <ecNumber evidence="2">2.4.-.-</ecNumber>
    </submittedName>
</protein>
<dbReference type="SUPFAM" id="SSF53448">
    <property type="entry name" value="Nucleotide-diphospho-sugar transferases"/>
    <property type="match status" value="1"/>
</dbReference>
<keyword evidence="2" id="KW-0808">Transferase</keyword>
<name>C0B707_9FIRM</name>
<dbReference type="InterPro" id="IPR001173">
    <property type="entry name" value="Glyco_trans_2-like"/>
</dbReference>
<dbReference type="CDD" id="cd00761">
    <property type="entry name" value="Glyco_tranf_GTA_type"/>
    <property type="match status" value="1"/>
</dbReference>
<dbReference type="Pfam" id="PF00535">
    <property type="entry name" value="Glycos_transf_2"/>
    <property type="match status" value="1"/>
</dbReference>
<organism evidence="2 3">
    <name type="scientific">Coprococcus comes ATCC 27758</name>
    <dbReference type="NCBI Taxonomy" id="470146"/>
    <lineage>
        <taxon>Bacteria</taxon>
        <taxon>Bacillati</taxon>
        <taxon>Bacillota</taxon>
        <taxon>Clostridia</taxon>
        <taxon>Lachnospirales</taxon>
        <taxon>Lachnospiraceae</taxon>
        <taxon>Coprococcus</taxon>
    </lineage>
</organism>
<dbReference type="Proteomes" id="UP000003793">
    <property type="component" value="Unassembled WGS sequence"/>
</dbReference>
<dbReference type="RefSeq" id="WP_008369183.1">
    <property type="nucleotide sequence ID" value="NZ_CP102277.1"/>
</dbReference>
<evidence type="ECO:0000313" key="3">
    <source>
        <dbReference type="Proteomes" id="UP000003793"/>
    </source>
</evidence>
<dbReference type="InterPro" id="IPR029044">
    <property type="entry name" value="Nucleotide-diphossugar_trans"/>
</dbReference>
<evidence type="ECO:0000259" key="1">
    <source>
        <dbReference type="Pfam" id="PF00535"/>
    </source>
</evidence>
<keyword evidence="2" id="KW-0328">Glycosyltransferase</keyword>
<dbReference type="Gene3D" id="3.90.550.10">
    <property type="entry name" value="Spore Coat Polysaccharide Biosynthesis Protein SpsA, Chain A"/>
    <property type="match status" value="1"/>
</dbReference>
<feature type="domain" description="Glycosyltransferase 2-like" evidence="1">
    <location>
        <begin position="5"/>
        <end position="101"/>
    </location>
</feature>
<comment type="caution">
    <text evidence="2">The sequence shown here is derived from an EMBL/GenBank/DDBJ whole genome shotgun (WGS) entry which is preliminary data.</text>
</comment>
<sequence>MSNITVLTPAYNRGKLLEKLYESLCAQDCKDFEWLIVDDGSTDDTSERVEQMKQTADFPISYHKKENGGKHTALNYAYQFIKAPLTFIVDSDDSLTVDAISCVNEIYKKYKNESDLCGFSFLRGKPDGGYLSTSGVPQDGMKESYVECRINRNIGGDMAEVWYTHCLKEYLFPEFQGEKFLGEDIVWVRMSEKYKMRFFNRVIYISDYLEDGLTNNRRKHNIKSPNGCIARAEAFLDSNACMKIRIKSMLQYQIYGKFAGRKSGELLSNSSDKILYCALFLPSQLLYGKWKRDIKE</sequence>
<dbReference type="GeneID" id="92824494"/>
<gene>
    <name evidence="2" type="ORF">COPCOM_00928</name>
</gene>
<dbReference type="GO" id="GO:0016758">
    <property type="term" value="F:hexosyltransferase activity"/>
    <property type="evidence" value="ECO:0007669"/>
    <property type="project" value="UniProtKB-ARBA"/>
</dbReference>
<dbReference type="PANTHER" id="PTHR22916">
    <property type="entry name" value="GLYCOSYLTRANSFERASE"/>
    <property type="match status" value="1"/>
</dbReference>
<reference evidence="2 3" key="1">
    <citation type="submission" date="2009-02" db="EMBL/GenBank/DDBJ databases">
        <authorList>
            <person name="Fulton L."/>
            <person name="Clifton S."/>
            <person name="Fulton B."/>
            <person name="Xu J."/>
            <person name="Minx P."/>
            <person name="Pepin K.H."/>
            <person name="Johnson M."/>
            <person name="Bhonagiri V."/>
            <person name="Nash W.E."/>
            <person name="Mardis E.R."/>
            <person name="Wilson R.K."/>
        </authorList>
    </citation>
    <scope>NUCLEOTIDE SEQUENCE [LARGE SCALE GENOMIC DNA]</scope>
    <source>
        <strain evidence="2 3">ATCC 27758</strain>
    </source>
</reference>
<dbReference type="EMBL" id="ABVR01000037">
    <property type="protein sequence ID" value="EEG90700.1"/>
    <property type="molecule type" value="Genomic_DNA"/>
</dbReference>
<reference evidence="2 3" key="2">
    <citation type="submission" date="2009-03" db="EMBL/GenBank/DDBJ databases">
        <title>Draft genome sequence of Coprococcus comes (ATCC 27758).</title>
        <authorList>
            <person name="Sudarsanam P."/>
            <person name="Ley R."/>
            <person name="Guruge J."/>
            <person name="Turnbaugh P.J."/>
            <person name="Mahowald M."/>
            <person name="Liep D."/>
            <person name="Gordon J."/>
        </authorList>
    </citation>
    <scope>NUCLEOTIDE SEQUENCE [LARGE SCALE GENOMIC DNA]</scope>
    <source>
        <strain evidence="2 3">ATCC 27758</strain>
    </source>
</reference>
<dbReference type="HOGENOM" id="CLU_074336_0_0_9"/>